<evidence type="ECO:0000256" key="2">
    <source>
        <dbReference type="ARBA" id="ARBA00022679"/>
    </source>
</evidence>
<dbReference type="Pfam" id="PF08284">
    <property type="entry name" value="RVP_2"/>
    <property type="match status" value="1"/>
</dbReference>
<dbReference type="Gene3D" id="1.10.340.70">
    <property type="match status" value="1"/>
</dbReference>
<name>A0AAQ3TK63_PASNO</name>
<evidence type="ECO:0000256" key="1">
    <source>
        <dbReference type="ARBA" id="ARBA00012493"/>
    </source>
</evidence>
<dbReference type="InterPro" id="IPR036397">
    <property type="entry name" value="RNaseH_sf"/>
</dbReference>
<feature type="domain" description="Integrase catalytic" evidence="9">
    <location>
        <begin position="931"/>
        <end position="1041"/>
    </location>
</feature>
<evidence type="ECO:0000256" key="6">
    <source>
        <dbReference type="ARBA" id="ARBA00022801"/>
    </source>
</evidence>
<dbReference type="InterPro" id="IPR021109">
    <property type="entry name" value="Peptidase_aspartic_dom_sf"/>
</dbReference>
<accession>A0AAQ3TK63</accession>
<dbReference type="InterPro" id="IPR043502">
    <property type="entry name" value="DNA/RNA_pol_sf"/>
</dbReference>
<evidence type="ECO:0000313" key="10">
    <source>
        <dbReference type="EMBL" id="WVZ74581.1"/>
    </source>
</evidence>
<dbReference type="InterPro" id="IPR041588">
    <property type="entry name" value="Integrase_H2C2"/>
</dbReference>
<proteinExistence type="predicted"/>
<dbReference type="GO" id="GO:0003964">
    <property type="term" value="F:RNA-directed DNA polymerase activity"/>
    <property type="evidence" value="ECO:0007669"/>
    <property type="project" value="UniProtKB-KW"/>
</dbReference>
<dbReference type="PROSITE" id="PS50994">
    <property type="entry name" value="INTEGRASE"/>
    <property type="match status" value="1"/>
</dbReference>
<dbReference type="Pfam" id="PF17921">
    <property type="entry name" value="Integrase_H2C2"/>
    <property type="match status" value="1"/>
</dbReference>
<dbReference type="PROSITE" id="PS00141">
    <property type="entry name" value="ASP_PROTEASE"/>
    <property type="match status" value="1"/>
</dbReference>
<dbReference type="Gene3D" id="2.40.70.10">
    <property type="entry name" value="Acid Proteases"/>
    <property type="match status" value="1"/>
</dbReference>
<keyword evidence="2" id="KW-0808">Transferase</keyword>
<dbReference type="InterPro" id="IPR012337">
    <property type="entry name" value="RNaseH-like_sf"/>
</dbReference>
<dbReference type="CDD" id="cd01647">
    <property type="entry name" value="RT_LTR"/>
    <property type="match status" value="1"/>
</dbReference>
<dbReference type="EMBL" id="CP144749">
    <property type="protein sequence ID" value="WVZ74581.1"/>
    <property type="molecule type" value="Genomic_DNA"/>
</dbReference>
<organism evidence="10 11">
    <name type="scientific">Paspalum notatum var. saurae</name>
    <dbReference type="NCBI Taxonomy" id="547442"/>
    <lineage>
        <taxon>Eukaryota</taxon>
        <taxon>Viridiplantae</taxon>
        <taxon>Streptophyta</taxon>
        <taxon>Embryophyta</taxon>
        <taxon>Tracheophyta</taxon>
        <taxon>Spermatophyta</taxon>
        <taxon>Magnoliopsida</taxon>
        <taxon>Liliopsida</taxon>
        <taxon>Poales</taxon>
        <taxon>Poaceae</taxon>
        <taxon>PACMAD clade</taxon>
        <taxon>Panicoideae</taxon>
        <taxon>Andropogonodae</taxon>
        <taxon>Paspaleae</taxon>
        <taxon>Paspalinae</taxon>
        <taxon>Paspalum</taxon>
    </lineage>
</organism>
<dbReference type="GO" id="GO:0004190">
    <property type="term" value="F:aspartic-type endopeptidase activity"/>
    <property type="evidence" value="ECO:0007669"/>
    <property type="project" value="InterPro"/>
</dbReference>
<dbReference type="PROSITE" id="PS50878">
    <property type="entry name" value="RT_POL"/>
    <property type="match status" value="1"/>
</dbReference>
<dbReference type="SUPFAM" id="SSF56672">
    <property type="entry name" value="DNA/RNA polymerases"/>
    <property type="match status" value="1"/>
</dbReference>
<dbReference type="Gene3D" id="3.30.70.270">
    <property type="match status" value="2"/>
</dbReference>
<evidence type="ECO:0000256" key="5">
    <source>
        <dbReference type="ARBA" id="ARBA00022759"/>
    </source>
</evidence>
<keyword evidence="3" id="KW-0548">Nucleotidyltransferase</keyword>
<dbReference type="Pfam" id="PF17917">
    <property type="entry name" value="RT_RNaseH"/>
    <property type="match status" value="1"/>
</dbReference>
<dbReference type="Gene3D" id="3.10.10.10">
    <property type="entry name" value="HIV Type 1 Reverse Transcriptase, subunit A, domain 1"/>
    <property type="match status" value="1"/>
</dbReference>
<dbReference type="Proteomes" id="UP001341281">
    <property type="component" value="Chromosome 05"/>
</dbReference>
<evidence type="ECO:0000256" key="3">
    <source>
        <dbReference type="ARBA" id="ARBA00022695"/>
    </source>
</evidence>
<gene>
    <name evidence="10" type="ORF">U9M48_022746</name>
</gene>
<dbReference type="GO" id="GO:0006508">
    <property type="term" value="P:proteolysis"/>
    <property type="evidence" value="ECO:0007669"/>
    <property type="project" value="InterPro"/>
</dbReference>
<dbReference type="Gene3D" id="3.30.420.10">
    <property type="entry name" value="Ribonuclease H-like superfamily/Ribonuclease H"/>
    <property type="match status" value="1"/>
</dbReference>
<feature type="domain" description="Reverse transcriptase" evidence="8">
    <location>
        <begin position="439"/>
        <end position="642"/>
    </location>
</feature>
<dbReference type="GO" id="GO:0004519">
    <property type="term" value="F:endonuclease activity"/>
    <property type="evidence" value="ECO:0007669"/>
    <property type="project" value="UniProtKB-KW"/>
</dbReference>
<dbReference type="Pfam" id="PF00078">
    <property type="entry name" value="RVT_1"/>
    <property type="match status" value="1"/>
</dbReference>
<dbReference type="GO" id="GO:0015074">
    <property type="term" value="P:DNA integration"/>
    <property type="evidence" value="ECO:0007669"/>
    <property type="project" value="InterPro"/>
</dbReference>
<dbReference type="InterPro" id="IPR001584">
    <property type="entry name" value="Integrase_cat-core"/>
</dbReference>
<evidence type="ECO:0000259" key="8">
    <source>
        <dbReference type="PROSITE" id="PS50878"/>
    </source>
</evidence>
<dbReference type="EC" id="2.7.7.49" evidence="1"/>
<keyword evidence="7" id="KW-0695">RNA-directed DNA polymerase</keyword>
<protein>
    <recommendedName>
        <fullName evidence="1">RNA-directed DNA polymerase</fullName>
        <ecNumber evidence="1">2.7.7.49</ecNumber>
    </recommendedName>
</protein>
<dbReference type="SUPFAM" id="SSF53098">
    <property type="entry name" value="Ribonuclease H-like"/>
    <property type="match status" value="1"/>
</dbReference>
<reference evidence="10 11" key="1">
    <citation type="submission" date="2024-02" db="EMBL/GenBank/DDBJ databases">
        <title>High-quality chromosome-scale genome assembly of Pensacola bahiagrass (Paspalum notatum Flugge var. saurae).</title>
        <authorList>
            <person name="Vega J.M."/>
            <person name="Podio M."/>
            <person name="Orjuela J."/>
            <person name="Siena L.A."/>
            <person name="Pessino S.C."/>
            <person name="Combes M.C."/>
            <person name="Mariac C."/>
            <person name="Albertini E."/>
            <person name="Pupilli F."/>
            <person name="Ortiz J.P.A."/>
            <person name="Leblanc O."/>
        </authorList>
    </citation>
    <scope>NUCLEOTIDE SEQUENCE [LARGE SCALE GENOMIC DNA]</scope>
    <source>
        <strain evidence="10">R1</strain>
        <tissue evidence="10">Leaf</tissue>
    </source>
</reference>
<keyword evidence="5" id="KW-0255">Endonuclease</keyword>
<evidence type="ECO:0000259" key="9">
    <source>
        <dbReference type="PROSITE" id="PS50994"/>
    </source>
</evidence>
<dbReference type="PANTHER" id="PTHR37984:SF5">
    <property type="entry name" value="PROTEIN NYNRIN-LIKE"/>
    <property type="match status" value="1"/>
</dbReference>
<dbReference type="SUPFAM" id="SSF50630">
    <property type="entry name" value="Acid proteases"/>
    <property type="match status" value="1"/>
</dbReference>
<dbReference type="InterPro" id="IPR041373">
    <property type="entry name" value="RT_RNaseH"/>
</dbReference>
<dbReference type="PANTHER" id="PTHR37984">
    <property type="entry name" value="PROTEIN CBG26694"/>
    <property type="match status" value="1"/>
</dbReference>
<evidence type="ECO:0000256" key="7">
    <source>
        <dbReference type="ARBA" id="ARBA00022918"/>
    </source>
</evidence>
<dbReference type="InterPro" id="IPR050951">
    <property type="entry name" value="Retrovirus_Pol_polyprotein"/>
</dbReference>
<dbReference type="InterPro" id="IPR043128">
    <property type="entry name" value="Rev_trsase/Diguanyl_cyclase"/>
</dbReference>
<keyword evidence="4" id="KW-0540">Nuclease</keyword>
<dbReference type="CDD" id="cd09274">
    <property type="entry name" value="RNase_HI_RT_Ty3"/>
    <property type="match status" value="1"/>
</dbReference>
<sequence>MEKTVADLATLVHNMQVQQAKQNADVQQALEANTNALKEFNLWRPKVETKVEELQGSVADLKVKMDKIYDRQEELTNSAYKVFDVEHLDFTKPASAHLDAPFSEPASGHIGHGSSLHNRGSGFGVVTTLTPTPIIGAPSNSGKAPVFNLASDHGNDRGVASNWNALLPQVVFPEFDDTKRSVSSSSEVQQSSKSDSKGSDQKLAALMAYRKAKGLCYKCGLRWNPNHKCASSVSIQMVEEIWQMLPSEEEPALDNGDLDEGDDLMSLSCHAAQGTEALKTVRMMGSIKKQEVIMLIDSGSSHNFIDESSKWVNKTPLSCPMKVRVANGSILLCTHEIVDCPILPLHCYDIIMGMDWLAEHSPMMIDWNEKWLSFEFLGRNIRLQGLTTTPVQCEITDRKEVQALYQKQSFWCMLELQAVHPVAEYQPPPKIQTLLDKYEDLFLPPQGLPPKRSQMHTIPFLPRVQPFRLRPDRYNPAQKDEIEKQVTELLQKGMIQKVKCMTVKNKYPLPVIDEILDELAGSKWFYTLDLASGYHQILLDPVDRPKTAFQTHHGHFEYLVMPYGVTSGPTTFQSEMNSVLAPFLRKFVVVFIDDVLIYSPTWSQHVNHVHQVLQTLHQAQFKVKLAKCRFAQEQISYLGHVISAAGVSTDPSKIDTVMNWPTPTTLKEVRSFLGLAVLALPDFQQQFIIETGASYKAIGAVLQQNGHPIAFVNRALGPKNQGLSIYEKECLAILLAVEQWRSYLLHGEFIIKTDQRSLVHLGDQRLHTPWQHKALTKLLGLQYKICCNKGIDNRDADALSRIPPGNHQHILAISTVQPVWCQDIIDGYHHHPATDKLLTALCVAGSQGHFTLHQGLICYKGRIWLDGNVPMQQQIFRALHSSVVGGVQVTYSRIKKLFAWPQMKTQIKQWVATCSVCQQAKAERVKYPGLLQSLPVPEYAWQVISMDFIEGLPSSKQFNCILIVVDKFFKYAHFIPLTHPFTAFQVALQFMEHVFKLHGLPEAIISDRDRIFTSNLWQISRIFKLFRLTQTELRMSSAYHP</sequence>
<dbReference type="InterPro" id="IPR000477">
    <property type="entry name" value="RT_dom"/>
</dbReference>
<evidence type="ECO:0000313" key="11">
    <source>
        <dbReference type="Proteomes" id="UP001341281"/>
    </source>
</evidence>
<dbReference type="GO" id="GO:0003676">
    <property type="term" value="F:nucleic acid binding"/>
    <property type="evidence" value="ECO:0007669"/>
    <property type="project" value="InterPro"/>
</dbReference>
<dbReference type="CDD" id="cd00303">
    <property type="entry name" value="retropepsin_like"/>
    <property type="match status" value="1"/>
</dbReference>
<dbReference type="AlphaFoldDB" id="A0AAQ3TK63"/>
<dbReference type="InterPro" id="IPR001969">
    <property type="entry name" value="Aspartic_peptidase_AS"/>
</dbReference>
<keyword evidence="6" id="KW-0378">Hydrolase</keyword>
<evidence type="ECO:0000256" key="4">
    <source>
        <dbReference type="ARBA" id="ARBA00022722"/>
    </source>
</evidence>
<keyword evidence="11" id="KW-1185">Reference proteome</keyword>